<dbReference type="RefSeq" id="WP_345390755.1">
    <property type="nucleotide sequence ID" value="NZ_BAABLA010000005.1"/>
</dbReference>
<protein>
    <recommendedName>
        <fullName evidence="4">DUF5709 domain-containing protein</fullName>
    </recommendedName>
</protein>
<dbReference type="EMBL" id="JBHSXX010000001">
    <property type="protein sequence ID" value="MFC6868721.1"/>
    <property type="molecule type" value="Genomic_DNA"/>
</dbReference>
<dbReference type="Proteomes" id="UP001596337">
    <property type="component" value="Unassembled WGS sequence"/>
</dbReference>
<evidence type="ECO:0000256" key="1">
    <source>
        <dbReference type="SAM" id="MobiDB-lite"/>
    </source>
</evidence>
<comment type="caution">
    <text evidence="2">The sequence shown here is derived from an EMBL/GenBank/DDBJ whole genome shotgun (WGS) entry which is preliminary data.</text>
</comment>
<accession>A0ABW2C092</accession>
<gene>
    <name evidence="2" type="ORF">ACFQGD_16390</name>
</gene>
<evidence type="ECO:0000313" key="3">
    <source>
        <dbReference type="Proteomes" id="UP001596337"/>
    </source>
</evidence>
<name>A0ABW2C092_9PSEU</name>
<proteinExistence type="predicted"/>
<feature type="compositionally biased region" description="Acidic residues" evidence="1">
    <location>
        <begin position="103"/>
        <end position="114"/>
    </location>
</feature>
<feature type="region of interest" description="Disordered" evidence="1">
    <location>
        <begin position="1"/>
        <end position="163"/>
    </location>
</feature>
<organism evidence="2 3">
    <name type="scientific">Haloechinothrix salitolerans</name>
    <dbReference type="NCBI Taxonomy" id="926830"/>
    <lineage>
        <taxon>Bacteria</taxon>
        <taxon>Bacillati</taxon>
        <taxon>Actinomycetota</taxon>
        <taxon>Actinomycetes</taxon>
        <taxon>Pseudonocardiales</taxon>
        <taxon>Pseudonocardiaceae</taxon>
        <taxon>Haloechinothrix</taxon>
    </lineage>
</organism>
<evidence type="ECO:0008006" key="4">
    <source>
        <dbReference type="Google" id="ProtNLM"/>
    </source>
</evidence>
<keyword evidence="3" id="KW-1185">Reference proteome</keyword>
<reference evidence="3" key="1">
    <citation type="journal article" date="2019" name="Int. J. Syst. Evol. Microbiol.">
        <title>The Global Catalogue of Microorganisms (GCM) 10K type strain sequencing project: providing services to taxonomists for standard genome sequencing and annotation.</title>
        <authorList>
            <consortium name="The Broad Institute Genomics Platform"/>
            <consortium name="The Broad Institute Genome Sequencing Center for Infectious Disease"/>
            <person name="Wu L."/>
            <person name="Ma J."/>
        </authorList>
    </citation>
    <scope>NUCLEOTIDE SEQUENCE [LARGE SCALE GENOMIC DNA]</scope>
    <source>
        <strain evidence="3">KCTC 32255</strain>
    </source>
</reference>
<sequence>MAEGKDPGTPPQDTGMPDDVETDPAALNSSEDLDEDRLKVDPLETGVEPPEQWSAAERYDRTPFEQEQGETIEDRVRQERPDTEVAEPPDPPVSATPTSELDASMDDPAVDQEEPLVREQIDDEEPPSDAERRGQSADKAGGSVANALRESNQPPTSPDRAEE</sequence>
<evidence type="ECO:0000313" key="2">
    <source>
        <dbReference type="EMBL" id="MFC6868721.1"/>
    </source>
</evidence>
<feature type="compositionally biased region" description="Basic and acidic residues" evidence="1">
    <location>
        <begin position="72"/>
        <end position="83"/>
    </location>
</feature>